<reference evidence="1" key="1">
    <citation type="submission" date="2024-12" db="EMBL/GenBank/DDBJ databases">
        <title>Comparative genomics and development of molecular markers within Purpureocillium lilacinum and among Purpureocillium species.</title>
        <authorList>
            <person name="Yeh Z.-Y."/>
            <person name="Ni N.-T."/>
            <person name="Lo P.-H."/>
            <person name="Mushyakhwo K."/>
            <person name="Lin C.-F."/>
            <person name="Nai Y.-S."/>
        </authorList>
    </citation>
    <scope>NUCLEOTIDE SEQUENCE</scope>
    <source>
        <strain evidence="1">NCHU-NPUST-175</strain>
    </source>
</reference>
<name>A0ACC4DD74_PURLI</name>
<organism evidence="1 2">
    <name type="scientific">Purpureocillium lilacinum</name>
    <name type="common">Paecilomyces lilacinus</name>
    <dbReference type="NCBI Taxonomy" id="33203"/>
    <lineage>
        <taxon>Eukaryota</taxon>
        <taxon>Fungi</taxon>
        <taxon>Dikarya</taxon>
        <taxon>Ascomycota</taxon>
        <taxon>Pezizomycotina</taxon>
        <taxon>Sordariomycetes</taxon>
        <taxon>Hypocreomycetidae</taxon>
        <taxon>Hypocreales</taxon>
        <taxon>Ophiocordycipitaceae</taxon>
        <taxon>Purpureocillium</taxon>
    </lineage>
</organism>
<protein>
    <submittedName>
        <fullName evidence="1">Uncharacterized protein</fullName>
    </submittedName>
</protein>
<keyword evidence="2" id="KW-1185">Reference proteome</keyword>
<dbReference type="EMBL" id="JBGNUJ010000012">
    <property type="protein sequence ID" value="KAL3953255.1"/>
    <property type="molecule type" value="Genomic_DNA"/>
</dbReference>
<evidence type="ECO:0000313" key="1">
    <source>
        <dbReference type="EMBL" id="KAL3953255.1"/>
    </source>
</evidence>
<proteinExistence type="predicted"/>
<accession>A0ACC4DD74</accession>
<evidence type="ECO:0000313" key="2">
    <source>
        <dbReference type="Proteomes" id="UP001638806"/>
    </source>
</evidence>
<dbReference type="Proteomes" id="UP001638806">
    <property type="component" value="Unassembled WGS sequence"/>
</dbReference>
<comment type="caution">
    <text evidence="1">The sequence shown here is derived from an EMBL/GenBank/DDBJ whole genome shotgun (WGS) entry which is preliminary data.</text>
</comment>
<sequence>MMKGPNHLNVYAGPQSVEDYFDPECHPPMPLVEIPECLNPLRADGVRIYAKMMSMHPATNVKVIPAMNLLDKSVEAGKTKTIVESSSGSTVISMAMVARAIHGIDDVHAYLSNKTSETKLRLMQFFGLNVTLIGGPAQPTPVDERGGICAASRKAREIDSVCSPNQYINDDNWKAHVRWTGPQIHKQLPDINVIAASMGTSGTMTGLGMYFKEAKPSVYRIAVCTNAGDRVPGPREFSLMSEVKFPYKSAVDALEEVGATDSYSLSLDLTRQGIVCGPSSGFTLQGLLQRLAKRKQDGTLSQLAGPNGEINCVFMCCDLPYQYLNEYFEKLGPEKFSPLRNERLKNVDLYRYDDAWERDAMDALSSFFSLSPATQGSSLSFVDGVDELEKALVAQPNTQILDFRRTSDYEAFHLPNSVSIPLETLRDGAACGSPFANPADDCSMLEELWLELEGLFTVKDKDGKRNPSAEALMAILRGKRVLTMCYDGDSARVANSVLRAKGVNSDSIRGGYGHWQPCDCLMRALHSSRPRLCLWRHDYVATRVKETNGAPADFAHFHRVLLRPRRSWSGRAVGIRDSFLSFCFLFGSDYDDMQGGHSASGRAVGVQDAMRLMTRPRTKEQIQGLLPSAGIRVADLSDTKLRRV</sequence>
<gene>
    <name evidence="1" type="ORF">ACCO45_013198</name>
</gene>